<dbReference type="InterPro" id="IPR021731">
    <property type="entry name" value="AMIN_dom"/>
</dbReference>
<dbReference type="InterPro" id="IPR051808">
    <property type="entry name" value="Type_IV_pilus_biogenesis"/>
</dbReference>
<dbReference type="InterPro" id="IPR004846">
    <property type="entry name" value="T2SS/T3SS_dom"/>
</dbReference>
<dbReference type="EMBL" id="CP035704">
    <property type="protein sequence ID" value="QBB72751.1"/>
    <property type="molecule type" value="Genomic_DNA"/>
</dbReference>
<dbReference type="GO" id="GO:0009279">
    <property type="term" value="C:cell outer membrane"/>
    <property type="evidence" value="ECO:0007669"/>
    <property type="project" value="UniProtKB-SubCell"/>
</dbReference>
<dbReference type="InterPro" id="IPR001775">
    <property type="entry name" value="GspD/PilQ"/>
</dbReference>
<dbReference type="NCBIfam" id="TIGR02515">
    <property type="entry name" value="IV_pilus_PilQ"/>
    <property type="match status" value="1"/>
</dbReference>
<dbReference type="Pfam" id="PF07660">
    <property type="entry name" value="STN"/>
    <property type="match status" value="1"/>
</dbReference>
<evidence type="ECO:0000313" key="11">
    <source>
        <dbReference type="EMBL" id="QBB72751.1"/>
    </source>
</evidence>
<evidence type="ECO:0000256" key="3">
    <source>
        <dbReference type="ARBA" id="ARBA00022729"/>
    </source>
</evidence>
<dbReference type="KEGG" id="xbc:ELE36_17385"/>
<evidence type="ECO:0000256" key="2">
    <source>
        <dbReference type="ARBA" id="ARBA00022448"/>
    </source>
</evidence>
<evidence type="ECO:0000256" key="6">
    <source>
        <dbReference type="ARBA" id="ARBA00023237"/>
    </source>
</evidence>
<dbReference type="InterPro" id="IPR038591">
    <property type="entry name" value="NolW-like_sf"/>
</dbReference>
<evidence type="ECO:0000256" key="5">
    <source>
        <dbReference type="ARBA" id="ARBA00023136"/>
    </source>
</evidence>
<dbReference type="InterPro" id="IPR005644">
    <property type="entry name" value="NolW-like"/>
</dbReference>
<dbReference type="Gene3D" id="2.60.40.3470">
    <property type="match status" value="1"/>
</dbReference>
<comment type="subcellular location">
    <subcellularLocation>
        <location evidence="8">Cell outer membrane</location>
    </subcellularLocation>
    <subcellularLocation>
        <location evidence="1">Membrane</location>
    </subcellularLocation>
</comment>
<proteinExistence type="inferred from homology"/>
<keyword evidence="5" id="KW-0472">Membrane</keyword>
<dbReference type="Gene3D" id="3.30.1370.130">
    <property type="match status" value="1"/>
</dbReference>
<sequence length="736" mass="77650">MPRLGVLLALLLGIGVSVSAYAENVLQDVSYVALPGGKVEITLKLATPPPPPQVFATEAPPRIALDLAATHNAVTQRHIDIGTGATSGISIVEAGGRTRVVVDLFHPSTYETRVEGSNLVLAVGTSGGNTPVTAAMASTDPTKSVALAGSPDISNIDFRRGKAGEGRIIVDFSAAGAAADLRREGDKIVIDVRNAHLPAKLAQHLDVMDFATPVHALDIKPNAGGARIEISAASPFEQLAYQTGNQYIVEIALPRDKSKDKKDKNQEPEYNGSRVTFNFQDIPTRSVLQLIADVSDLNIVVSDTVQGNVTLRLINVPWDQALDLVLQAKDLDKRRKGNVIWVAPQKQIADREQSIAAARQKLEQQAELISDYIPISYGHAKDIAGLLTDQSKTATAGGAGGSAAPSARGFLSERGTVSFDERTNTLLVNDTPDRIRDVRELIALLDRPVRQVLIESRIVIASDNFSRELGAKFGISGAHQDGNGNVISTSGTLSGADQMTNAALVSRSTGTGRSLPVGAAGAIGGGVLVPSLANALNVNLPASTPSGSFGLAILGADYLLDLELSASQKEGRSEVISSPRVITANNQEAIIKQGTEIGYLTIQAASTGSSSALPTVAFKDAVLELRVTPTITADNRVYLAMHVKKDSLNSFISIPGGGVVPQIDTREINTSVLVDNAQTVVLGGVYEATKIENVNKVPFLGDLPAVGLLFRDKSNSNNKAELLIFVTPRILSDTLK</sequence>
<dbReference type="OrthoDB" id="9779724at2"/>
<gene>
    <name evidence="11" type="ORF">ELE36_17385</name>
</gene>
<keyword evidence="4" id="KW-0653">Protein transport</keyword>
<organism evidence="11 12">
    <name type="scientific">Pseudolysobacter antarcticus</name>
    <dbReference type="NCBI Taxonomy" id="2511995"/>
    <lineage>
        <taxon>Bacteria</taxon>
        <taxon>Pseudomonadati</taxon>
        <taxon>Pseudomonadota</taxon>
        <taxon>Gammaproteobacteria</taxon>
        <taxon>Lysobacterales</taxon>
        <taxon>Rhodanobacteraceae</taxon>
        <taxon>Pseudolysobacter</taxon>
    </lineage>
</organism>
<feature type="chain" id="PRO_5019008034" evidence="9">
    <location>
        <begin position="23"/>
        <end position="736"/>
    </location>
</feature>
<feature type="signal peptide" evidence="9">
    <location>
        <begin position="1"/>
        <end position="22"/>
    </location>
</feature>
<dbReference type="Proteomes" id="UP000291562">
    <property type="component" value="Chromosome"/>
</dbReference>
<dbReference type="Gene3D" id="2.60.40.3500">
    <property type="match status" value="1"/>
</dbReference>
<evidence type="ECO:0000256" key="8">
    <source>
        <dbReference type="RuleBase" id="RU004004"/>
    </source>
</evidence>
<dbReference type="PRINTS" id="PR00811">
    <property type="entry name" value="BCTERIALGSPD"/>
</dbReference>
<dbReference type="AlphaFoldDB" id="A0A411HQI2"/>
<dbReference type="Pfam" id="PF11741">
    <property type="entry name" value="AMIN"/>
    <property type="match status" value="2"/>
</dbReference>
<reference evidence="11 12" key="1">
    <citation type="submission" date="2019-01" db="EMBL/GenBank/DDBJ databases">
        <title>Pseudolysobacter antarctica gen. nov., sp. nov., isolated from Fildes Peninsula, Antarctica.</title>
        <authorList>
            <person name="Wei Z."/>
            <person name="Peng F."/>
        </authorList>
    </citation>
    <scope>NUCLEOTIDE SEQUENCE [LARGE SCALE GENOMIC DNA]</scope>
    <source>
        <strain evidence="11 12">AQ6-296</strain>
    </source>
</reference>
<keyword evidence="12" id="KW-1185">Reference proteome</keyword>
<protein>
    <submittedName>
        <fullName evidence="11">Type IV pilus secretin PilQ</fullName>
    </submittedName>
</protein>
<comment type="similarity">
    <text evidence="7">Belongs to the bacterial secretin family.</text>
</comment>
<dbReference type="InterPro" id="IPR011662">
    <property type="entry name" value="Secretin/TonB_short_N"/>
</dbReference>
<accession>A0A411HQI2</accession>
<evidence type="ECO:0000256" key="7">
    <source>
        <dbReference type="RuleBase" id="RU004003"/>
    </source>
</evidence>
<dbReference type="Pfam" id="PF00263">
    <property type="entry name" value="Secretin"/>
    <property type="match status" value="1"/>
</dbReference>
<dbReference type="InterPro" id="IPR013355">
    <property type="entry name" value="Pilus_4_PilQ"/>
</dbReference>
<evidence type="ECO:0000256" key="4">
    <source>
        <dbReference type="ARBA" id="ARBA00022927"/>
    </source>
</evidence>
<dbReference type="Pfam" id="PF03958">
    <property type="entry name" value="Secretin_N"/>
    <property type="match status" value="1"/>
</dbReference>
<evidence type="ECO:0000313" key="12">
    <source>
        <dbReference type="Proteomes" id="UP000291562"/>
    </source>
</evidence>
<dbReference type="PANTHER" id="PTHR30604:SF1">
    <property type="entry name" value="DNA UTILIZATION PROTEIN HOFQ"/>
    <property type="match status" value="1"/>
</dbReference>
<evidence type="ECO:0000259" key="10">
    <source>
        <dbReference type="SMART" id="SM00965"/>
    </source>
</evidence>
<dbReference type="SMART" id="SM00965">
    <property type="entry name" value="STN"/>
    <property type="match status" value="1"/>
</dbReference>
<keyword evidence="2 8" id="KW-0813">Transport</keyword>
<dbReference type="Gene3D" id="3.30.1370.120">
    <property type="match status" value="1"/>
</dbReference>
<dbReference type="PANTHER" id="PTHR30604">
    <property type="entry name" value="PROTEIN TRANSPORT PROTEIN HOFQ"/>
    <property type="match status" value="1"/>
</dbReference>
<evidence type="ECO:0000256" key="1">
    <source>
        <dbReference type="ARBA" id="ARBA00004370"/>
    </source>
</evidence>
<name>A0A411HQI2_9GAMM</name>
<keyword evidence="6" id="KW-0998">Cell outer membrane</keyword>
<feature type="domain" description="Secretin/TonB short N-terminal" evidence="10">
    <location>
        <begin position="297"/>
        <end position="345"/>
    </location>
</feature>
<evidence type="ECO:0000256" key="9">
    <source>
        <dbReference type="SAM" id="SignalP"/>
    </source>
</evidence>
<dbReference type="GO" id="GO:0009306">
    <property type="term" value="P:protein secretion"/>
    <property type="evidence" value="ECO:0007669"/>
    <property type="project" value="InterPro"/>
</dbReference>
<keyword evidence="3 9" id="KW-0732">Signal</keyword>